<name>A0A1M5NF65_9BACT</name>
<keyword evidence="2" id="KW-0479">Metal-binding</keyword>
<feature type="binding site" evidence="2">
    <location>
        <position position="85"/>
    </location>
    <ligand>
        <name>Cu cation</name>
        <dbReference type="ChEBI" id="CHEBI:23378"/>
    </ligand>
</feature>
<keyword evidence="3" id="KW-1015">Disulfide bond</keyword>
<dbReference type="InterPro" id="IPR036249">
    <property type="entry name" value="Thioredoxin-like_sf"/>
</dbReference>
<proteinExistence type="inferred from homology"/>
<dbReference type="PANTHER" id="PTHR12151">
    <property type="entry name" value="ELECTRON TRANSPORT PROTIN SCO1/SENC FAMILY MEMBER"/>
    <property type="match status" value="1"/>
</dbReference>
<dbReference type="Gene3D" id="3.40.30.10">
    <property type="entry name" value="Glutaredoxin"/>
    <property type="match status" value="1"/>
</dbReference>
<feature type="binding site" evidence="2">
    <location>
        <position position="174"/>
    </location>
    <ligand>
        <name>Cu cation</name>
        <dbReference type="ChEBI" id="CHEBI:23378"/>
    </ligand>
</feature>
<organism evidence="4 5">
    <name type="scientific">Chryseolinea serpens</name>
    <dbReference type="NCBI Taxonomy" id="947013"/>
    <lineage>
        <taxon>Bacteria</taxon>
        <taxon>Pseudomonadati</taxon>
        <taxon>Bacteroidota</taxon>
        <taxon>Cytophagia</taxon>
        <taxon>Cytophagales</taxon>
        <taxon>Fulvivirgaceae</taxon>
        <taxon>Chryseolinea</taxon>
    </lineage>
</organism>
<evidence type="ECO:0000256" key="2">
    <source>
        <dbReference type="PIRSR" id="PIRSR603782-1"/>
    </source>
</evidence>
<protein>
    <submittedName>
        <fullName evidence="4">Protein SCO1/2</fullName>
    </submittedName>
</protein>
<evidence type="ECO:0000256" key="1">
    <source>
        <dbReference type="ARBA" id="ARBA00010996"/>
    </source>
</evidence>
<accession>A0A1M5NF65</accession>
<dbReference type="SUPFAM" id="SSF52833">
    <property type="entry name" value="Thioredoxin-like"/>
    <property type="match status" value="1"/>
</dbReference>
<evidence type="ECO:0000256" key="3">
    <source>
        <dbReference type="PIRSR" id="PIRSR603782-2"/>
    </source>
</evidence>
<dbReference type="EMBL" id="FQWQ01000001">
    <property type="protein sequence ID" value="SHG88115.1"/>
    <property type="molecule type" value="Genomic_DNA"/>
</dbReference>
<dbReference type="OrthoDB" id="9811998at2"/>
<comment type="similarity">
    <text evidence="1">Belongs to the SCO1/2 family.</text>
</comment>
<dbReference type="CDD" id="cd02968">
    <property type="entry name" value="SCO"/>
    <property type="match status" value="1"/>
</dbReference>
<dbReference type="STRING" id="947013.SAMN04488109_2298"/>
<evidence type="ECO:0000313" key="4">
    <source>
        <dbReference type="EMBL" id="SHG88115.1"/>
    </source>
</evidence>
<keyword evidence="5" id="KW-1185">Reference proteome</keyword>
<dbReference type="RefSeq" id="WP_073133773.1">
    <property type="nucleotide sequence ID" value="NZ_FQWQ01000001.1"/>
</dbReference>
<keyword evidence="2" id="KW-0186">Copper</keyword>
<dbReference type="Proteomes" id="UP000184212">
    <property type="component" value="Unassembled WGS sequence"/>
</dbReference>
<evidence type="ECO:0000313" key="5">
    <source>
        <dbReference type="Proteomes" id="UP000184212"/>
    </source>
</evidence>
<feature type="disulfide bond" description="Redox-active" evidence="3">
    <location>
        <begin position="85"/>
        <end position="89"/>
    </location>
</feature>
<gene>
    <name evidence="4" type="ORF">SAMN04488109_2298</name>
</gene>
<dbReference type="PROSITE" id="PS51257">
    <property type="entry name" value="PROKAR_LIPOPROTEIN"/>
    <property type="match status" value="1"/>
</dbReference>
<dbReference type="InterPro" id="IPR003782">
    <property type="entry name" value="SCO1/SenC"/>
</dbReference>
<reference evidence="4 5" key="1">
    <citation type="submission" date="2016-11" db="EMBL/GenBank/DDBJ databases">
        <authorList>
            <person name="Jaros S."/>
            <person name="Januszkiewicz K."/>
            <person name="Wedrychowicz H."/>
        </authorList>
    </citation>
    <scope>NUCLEOTIDE SEQUENCE [LARGE SCALE GENOMIC DNA]</scope>
    <source>
        <strain evidence="4 5">DSM 24574</strain>
    </source>
</reference>
<sequence>MNNRTFSSPWLAAGFALLTGFVLLASCAKKEQPPLPIFGEREVEGKDTVYHTIANFKFVDQDSATVTNDTFKDKIYVADFFFTSCRTICPIMKTQMLRVYDSIQHDPQVRLLSHTIDPKYDTVGLLHDYADRLGVKSDIWHFVTGKQEDIYKIAQTSYFATAMEDKGEVDGFIHNGAFLLIDKERRIRGKYDGTKEDDVNRLMADIARLEKEYGTK</sequence>
<dbReference type="PANTHER" id="PTHR12151:SF25">
    <property type="entry name" value="LINALOOL DEHYDRATASE_ISOMERASE DOMAIN-CONTAINING PROTEIN"/>
    <property type="match status" value="1"/>
</dbReference>
<dbReference type="Pfam" id="PF02630">
    <property type="entry name" value="SCO1-SenC"/>
    <property type="match status" value="1"/>
</dbReference>
<dbReference type="AlphaFoldDB" id="A0A1M5NF65"/>
<feature type="binding site" evidence="2">
    <location>
        <position position="89"/>
    </location>
    <ligand>
        <name>Cu cation</name>
        <dbReference type="ChEBI" id="CHEBI:23378"/>
    </ligand>
</feature>
<dbReference type="GO" id="GO:0046872">
    <property type="term" value="F:metal ion binding"/>
    <property type="evidence" value="ECO:0007669"/>
    <property type="project" value="UniProtKB-KW"/>
</dbReference>